<dbReference type="RefSeq" id="XP_012765558.1">
    <property type="nucleotide sequence ID" value="XM_012910104.1"/>
</dbReference>
<dbReference type="EMBL" id="LT969577">
    <property type="protein sequence ID" value="SOV83133.1"/>
    <property type="molecule type" value="Genomic_DNA"/>
</dbReference>
<evidence type="ECO:0000313" key="4">
    <source>
        <dbReference type="Proteomes" id="UP000027581"/>
    </source>
</evidence>
<reference evidence="1" key="2">
    <citation type="submission" date="2014-05" db="EMBL/GenBank/DDBJ databases">
        <title>The genome sequences of chimpanzee malaria parasites reveal the path to human adaptation.</title>
        <authorList>
            <person name="Otto T.D."/>
            <person name="Rayner J.C."/>
            <person name="Boehme U."/>
            <person name="Pain A."/>
            <person name="Spottiswoode N."/>
            <person name="Sanders M."/>
            <person name="Quail M."/>
            <person name="Ollomo B."/>
            <person name="Renaud F."/>
            <person name="Thomas A.W."/>
            <person name="Prugnolle F."/>
            <person name="Conway D.J."/>
            <person name="Newbold C."/>
            <person name="Berriman M."/>
        </authorList>
    </citation>
    <scope>NUCLEOTIDE SEQUENCE [LARGE SCALE GENOMIC DNA]</scope>
    <source>
        <strain evidence="1">CDC</strain>
    </source>
</reference>
<dbReference type="EMBL" id="LVLA01000015">
    <property type="protein sequence ID" value="KYN94165.1"/>
    <property type="molecule type" value="Genomic_DNA"/>
</dbReference>
<evidence type="ECO:0000313" key="1">
    <source>
        <dbReference type="EMBL" id="CDO66979.1"/>
    </source>
</evidence>
<reference evidence="2 5" key="3">
    <citation type="journal article" date="2016" name="Nat. Commun.">
        <title>Genomes of cryptic chimpanzee Plasmodium species reveal key evolutionary events leading to human malaria.</title>
        <authorList>
            <person name="Sundararaman S.A."/>
            <person name="Plenderleith L.J."/>
            <person name="Liu W."/>
            <person name="Loy D.E."/>
            <person name="Learn G.H."/>
            <person name="Li Y."/>
            <person name="Shaw K.S."/>
            <person name="Ayouba A."/>
            <person name="Peeters M."/>
            <person name="Speede S."/>
            <person name="Shaw G.M."/>
            <person name="Bushman F.D."/>
            <person name="Brisson D."/>
            <person name="Rayner J.C."/>
            <person name="Sharp P.M."/>
            <person name="Hahn B.H."/>
        </authorList>
    </citation>
    <scope>NUCLEOTIDE SEQUENCE [LARGE SCALE GENOMIC DNA]</scope>
    <source>
        <strain evidence="2 5">SY57</strain>
    </source>
</reference>
<gene>
    <name evidence="1" type="ORF">PRCDC_1450800</name>
    <name evidence="3" type="ORF">PRG01_1451500</name>
    <name evidence="2" type="ORF">PRSY57_1450800</name>
</gene>
<dbReference type="InterPro" id="IPR013169">
    <property type="entry name" value="mRNA_splic_Cwf18-like"/>
</dbReference>
<dbReference type="Proteomes" id="UP000076359">
    <property type="component" value="Chromosome 14"/>
</dbReference>
<dbReference type="OrthoDB" id="10261348at2759"/>
<dbReference type="GO" id="GO:0071014">
    <property type="term" value="C:post-mRNA release spliceosomal complex"/>
    <property type="evidence" value="ECO:0007669"/>
    <property type="project" value="TreeGrafter"/>
</dbReference>
<evidence type="ECO:0000313" key="3">
    <source>
        <dbReference type="EMBL" id="SOV83133.1"/>
    </source>
</evidence>
<dbReference type="VEuPathDB" id="PlasmoDB:PRG01_1451500"/>
<evidence type="ECO:0000313" key="5">
    <source>
        <dbReference type="Proteomes" id="UP000076359"/>
    </source>
</evidence>
<accession>A0A060S0A2</accession>
<sequence>MDTNDYENLRFYNYIPVNKELKKSCIPCPDTEDYEAKLNKEFDEELTKVFQGNILDQINAKDINADLKRDLKKKLDILSKKTDKAIVQLIKQKINENKNKENITNTNDDEKEKETMTLNFDKKSDKNFGHVLYKTLDKLDVMDDESD</sequence>
<dbReference type="Proteomes" id="UP000240500">
    <property type="component" value="Chromosome 14"/>
</dbReference>
<name>A0A060S0A2_PLARE</name>
<proteinExistence type="predicted"/>
<keyword evidence="4" id="KW-1185">Reference proteome</keyword>
<dbReference type="VEuPathDB" id="PlasmoDB:PRCDC_1450800"/>
<evidence type="ECO:0000313" key="6">
    <source>
        <dbReference type="Proteomes" id="UP000240500"/>
    </source>
</evidence>
<dbReference type="PANTHER" id="PTHR31551:SF1">
    <property type="entry name" value="COILED-COIL DOMAIN-CONTAINING PROTEIN 12"/>
    <property type="match status" value="1"/>
</dbReference>
<organism evidence="1 4">
    <name type="scientific">Plasmodium reichenowi</name>
    <dbReference type="NCBI Taxonomy" id="5854"/>
    <lineage>
        <taxon>Eukaryota</taxon>
        <taxon>Sar</taxon>
        <taxon>Alveolata</taxon>
        <taxon>Apicomplexa</taxon>
        <taxon>Aconoidasida</taxon>
        <taxon>Haemosporida</taxon>
        <taxon>Plasmodiidae</taxon>
        <taxon>Plasmodium</taxon>
        <taxon>Plasmodium (Laverania)</taxon>
    </lineage>
</organism>
<reference evidence="1" key="1">
    <citation type="submission" date="2014-01" db="EMBL/GenBank/DDBJ databases">
        <authorList>
            <person name="Aslett M."/>
        </authorList>
    </citation>
    <scope>NUCLEOTIDE SEQUENCE</scope>
    <source>
        <strain evidence="1">CDC</strain>
    </source>
</reference>
<dbReference type="EMBL" id="HG810775">
    <property type="protein sequence ID" value="CDO66979.1"/>
    <property type="molecule type" value="Genomic_DNA"/>
</dbReference>
<dbReference type="Proteomes" id="UP000027581">
    <property type="component" value="Unassembled WGS sequence"/>
</dbReference>
<dbReference type="GO" id="GO:0005684">
    <property type="term" value="C:U2-type spliceosomal complex"/>
    <property type="evidence" value="ECO:0007669"/>
    <property type="project" value="TreeGrafter"/>
</dbReference>
<protein>
    <submittedName>
        <fullName evidence="1">Pre-mRNA-splicing factor CWF18, putative</fullName>
    </submittedName>
</protein>
<dbReference type="Pfam" id="PF08315">
    <property type="entry name" value="cwf18"/>
    <property type="match status" value="1"/>
</dbReference>
<dbReference type="PANTHER" id="PTHR31551">
    <property type="entry name" value="PRE-MRNA-SPLICING FACTOR CWF18"/>
    <property type="match status" value="1"/>
</dbReference>
<reference evidence="3 6" key="4">
    <citation type="submission" date="2016-09" db="EMBL/GenBank/DDBJ databases">
        <authorList>
            <consortium name="Pathogen Informatics"/>
        </authorList>
    </citation>
    <scope>NUCLEOTIDE SEQUENCE [LARGE SCALE GENOMIC DNA]</scope>
</reference>
<dbReference type="GeneID" id="24533768"/>
<dbReference type="KEGG" id="prei:PRSY57_1450800"/>
<evidence type="ECO:0000313" key="2">
    <source>
        <dbReference type="EMBL" id="KYN94165.1"/>
    </source>
</evidence>
<dbReference type="AlphaFoldDB" id="A0A060S0A2"/>